<evidence type="ECO:0000256" key="1">
    <source>
        <dbReference type="SAM" id="MobiDB-lite"/>
    </source>
</evidence>
<accession>A0AAJ2LXY0</accession>
<sequence>MPHAMGCDAILTFAGRARARPGSVGVTPRGVVKRSPLQAELMCTDQVPLDADIARALIREQFADDQQVEPAAPSSSSVRRTSATPYVQSRLGEVKEG</sequence>
<gene>
    <name evidence="2" type="ORF">KZC50_04445</name>
</gene>
<dbReference type="AlphaFoldDB" id="A0AAJ2LXY0"/>
<reference evidence="2 3" key="1">
    <citation type="submission" date="2021-06" db="EMBL/GenBank/DDBJ databases">
        <title>Genome-based taxonomic framework of Microbacterium strains isolated from marine environment, the description of four new species and reclassification of four preexisting species.</title>
        <authorList>
            <person name="Lee S.D."/>
            <person name="Kim S.-M."/>
            <person name="Byeon Y.-S."/>
            <person name="Yang H.L."/>
            <person name="Kim I.S."/>
        </authorList>
    </citation>
    <scope>NUCLEOTIDE SEQUENCE [LARGE SCALE GENOMIC DNA]</scope>
    <source>
        <strain evidence="2 3">KACC 20514</strain>
    </source>
</reference>
<feature type="compositionally biased region" description="Polar residues" evidence="1">
    <location>
        <begin position="73"/>
        <end position="87"/>
    </location>
</feature>
<evidence type="ECO:0000313" key="3">
    <source>
        <dbReference type="Proteomes" id="UP001183582"/>
    </source>
</evidence>
<comment type="caution">
    <text evidence="2">The sequence shown here is derived from an EMBL/GenBank/DDBJ whole genome shotgun (WGS) entry which is preliminary data.</text>
</comment>
<evidence type="ECO:0000313" key="2">
    <source>
        <dbReference type="EMBL" id="MDS0244858.1"/>
    </source>
</evidence>
<organism evidence="2 3">
    <name type="scientific">Microbacterium aurantiacum</name>
    <dbReference type="NCBI Taxonomy" id="162393"/>
    <lineage>
        <taxon>Bacteria</taxon>
        <taxon>Bacillati</taxon>
        <taxon>Actinomycetota</taxon>
        <taxon>Actinomycetes</taxon>
        <taxon>Micrococcales</taxon>
        <taxon>Microbacteriaceae</taxon>
        <taxon>Microbacterium</taxon>
    </lineage>
</organism>
<dbReference type="GeneID" id="301457452"/>
<proteinExistence type="predicted"/>
<dbReference type="RefSeq" id="WP_310890746.1">
    <property type="nucleotide sequence ID" value="NZ_BAAAGR010000001.1"/>
</dbReference>
<dbReference type="EMBL" id="JAHWXH010000001">
    <property type="protein sequence ID" value="MDS0244858.1"/>
    <property type="molecule type" value="Genomic_DNA"/>
</dbReference>
<protein>
    <submittedName>
        <fullName evidence="2">Uncharacterized protein</fullName>
    </submittedName>
</protein>
<dbReference type="Proteomes" id="UP001183582">
    <property type="component" value="Unassembled WGS sequence"/>
</dbReference>
<feature type="region of interest" description="Disordered" evidence="1">
    <location>
        <begin position="64"/>
        <end position="97"/>
    </location>
</feature>
<name>A0AAJ2LXY0_9MICO</name>